<dbReference type="FunFam" id="2.20.70.10:FF:000048">
    <property type="entry name" value="HECT, C2 and WW domain-containing E3 ubiquitin protein ligase 1"/>
    <property type="match status" value="1"/>
</dbReference>
<feature type="compositionally biased region" description="Acidic residues" evidence="12">
    <location>
        <begin position="423"/>
        <end position="436"/>
    </location>
</feature>
<dbReference type="SMART" id="SM00119">
    <property type="entry name" value="HECTc"/>
    <property type="match status" value="1"/>
</dbReference>
<feature type="active site" description="Glycyl thioester intermediate" evidence="11">
    <location>
        <position position="1407"/>
    </location>
</feature>
<dbReference type="UniPathway" id="UPA00143"/>
<dbReference type="GO" id="GO:0016567">
    <property type="term" value="P:protein ubiquitination"/>
    <property type="evidence" value="ECO:0007669"/>
    <property type="project" value="UniProtKB-UniPathway"/>
</dbReference>
<feature type="domain" description="C2" evidence="14">
    <location>
        <begin position="21"/>
        <end position="157"/>
    </location>
</feature>
<dbReference type="InterPro" id="IPR050409">
    <property type="entry name" value="E3_ubiq-protein_ligase"/>
</dbReference>
<evidence type="ECO:0000256" key="13">
    <source>
        <dbReference type="SAM" id="SignalP"/>
    </source>
</evidence>
<name>M7BKE2_CHEMY</name>
<evidence type="ECO:0000256" key="1">
    <source>
        <dbReference type="ARBA" id="ARBA00000885"/>
    </source>
</evidence>
<evidence type="ECO:0000259" key="16">
    <source>
        <dbReference type="PROSITE" id="PS50237"/>
    </source>
</evidence>
<dbReference type="InterPro" id="IPR037795">
    <property type="entry name" value="C2_HECW"/>
</dbReference>
<dbReference type="Pfam" id="PF18436">
    <property type="entry name" value="HECW1_helix"/>
    <property type="match status" value="1"/>
</dbReference>
<dbReference type="SMART" id="SM00456">
    <property type="entry name" value="WW"/>
    <property type="match status" value="2"/>
</dbReference>
<dbReference type="Proteomes" id="UP000031443">
    <property type="component" value="Unassembled WGS sequence"/>
</dbReference>
<protein>
    <recommendedName>
        <fullName evidence="4">HECT-type E3 ubiquitin transferase</fullName>
        <ecNumber evidence="4">2.3.2.26</ecNumber>
    </recommendedName>
</protein>
<feature type="region of interest" description="Disordered" evidence="12">
    <location>
        <begin position="353"/>
        <end position="380"/>
    </location>
</feature>
<keyword evidence="6" id="KW-0597">Phosphoprotein</keyword>
<dbReference type="SUPFAM" id="SSF51045">
    <property type="entry name" value="WW domain"/>
    <property type="match status" value="2"/>
</dbReference>
<feature type="region of interest" description="Disordered" evidence="12">
    <location>
        <begin position="419"/>
        <end position="477"/>
    </location>
</feature>
<evidence type="ECO:0000256" key="11">
    <source>
        <dbReference type="PROSITE-ProRule" id="PRU00104"/>
    </source>
</evidence>
<dbReference type="Gene3D" id="2.60.40.150">
    <property type="entry name" value="C2 domain"/>
    <property type="match status" value="1"/>
</dbReference>
<dbReference type="CDD" id="cd00201">
    <property type="entry name" value="WW"/>
    <property type="match status" value="2"/>
</dbReference>
<dbReference type="STRING" id="8469.M7BKE2"/>
<evidence type="ECO:0000313" key="17">
    <source>
        <dbReference type="EMBL" id="EMP36200.1"/>
    </source>
</evidence>
<dbReference type="InterPro" id="IPR036020">
    <property type="entry name" value="WW_dom_sf"/>
</dbReference>
<dbReference type="SUPFAM" id="SSF56204">
    <property type="entry name" value="Hect, E3 ligase catalytic domain"/>
    <property type="match status" value="1"/>
</dbReference>
<evidence type="ECO:0000256" key="2">
    <source>
        <dbReference type="ARBA" id="ARBA00004496"/>
    </source>
</evidence>
<feature type="chain" id="PRO_5004080183" description="HECT-type E3 ubiquitin transferase" evidence="13">
    <location>
        <begin position="22"/>
        <end position="1439"/>
    </location>
</feature>
<dbReference type="InterPro" id="IPR000008">
    <property type="entry name" value="C2_dom"/>
</dbReference>
<comment type="subcellular location">
    <subcellularLocation>
        <location evidence="2">Cytoplasm</location>
    </subcellularLocation>
</comment>
<dbReference type="Gene3D" id="3.90.1750.10">
    <property type="entry name" value="Hect, E3 ligase catalytic domains"/>
    <property type="match status" value="1"/>
</dbReference>
<dbReference type="FunFam" id="3.30.2410.10:FF:000002">
    <property type="entry name" value="E3 ubiquitin-protein ligase HECW2"/>
    <property type="match status" value="1"/>
</dbReference>
<feature type="domain" description="WW" evidence="15">
    <location>
        <begin position="665"/>
        <end position="698"/>
    </location>
</feature>
<dbReference type="Pfam" id="PF00632">
    <property type="entry name" value="HECT"/>
    <property type="match status" value="1"/>
</dbReference>
<evidence type="ECO:0000259" key="15">
    <source>
        <dbReference type="PROSITE" id="PS50020"/>
    </source>
</evidence>
<feature type="compositionally biased region" description="Acidic residues" evidence="12">
    <location>
        <begin position="354"/>
        <end position="364"/>
    </location>
</feature>
<feature type="domain" description="WW" evidence="15">
    <location>
        <begin position="851"/>
        <end position="884"/>
    </location>
</feature>
<feature type="signal peptide" evidence="13">
    <location>
        <begin position="1"/>
        <end position="21"/>
    </location>
</feature>
<dbReference type="GO" id="GO:0048814">
    <property type="term" value="P:regulation of dendrite morphogenesis"/>
    <property type="evidence" value="ECO:0007669"/>
    <property type="project" value="TreeGrafter"/>
</dbReference>
<dbReference type="CDD" id="cd08691">
    <property type="entry name" value="C2_NEDL1-like"/>
    <property type="match status" value="1"/>
</dbReference>
<dbReference type="FunFam" id="3.30.2160.10:FF:000005">
    <property type="entry name" value="E3 ubiquitin-protein ligase HECW2 isoform X1"/>
    <property type="match status" value="1"/>
</dbReference>
<dbReference type="Gene3D" id="3.30.2410.10">
    <property type="entry name" value="Hect, E3 ligase catalytic domain"/>
    <property type="match status" value="1"/>
</dbReference>
<feature type="region of interest" description="Disordered" evidence="12">
    <location>
        <begin position="561"/>
        <end position="636"/>
    </location>
</feature>
<evidence type="ECO:0000313" key="18">
    <source>
        <dbReference type="Proteomes" id="UP000031443"/>
    </source>
</evidence>
<feature type="compositionally biased region" description="Basic and acidic residues" evidence="12">
    <location>
        <begin position="437"/>
        <end position="448"/>
    </location>
</feature>
<dbReference type="Pfam" id="PF00168">
    <property type="entry name" value="C2"/>
    <property type="match status" value="1"/>
</dbReference>
<keyword evidence="7" id="KW-0808">Transferase</keyword>
<dbReference type="InterPro" id="IPR001202">
    <property type="entry name" value="WW_dom"/>
</dbReference>
<feature type="region of interest" description="Disordered" evidence="12">
    <location>
        <begin position="491"/>
        <end position="510"/>
    </location>
</feature>
<feature type="compositionally biased region" description="Polar residues" evidence="12">
    <location>
        <begin position="243"/>
        <end position="256"/>
    </location>
</feature>
<dbReference type="FunFam" id="3.90.1750.10:FF:000036">
    <property type="entry name" value="E3 ubiquitin-protein ligase HECW2"/>
    <property type="match status" value="1"/>
</dbReference>
<dbReference type="PROSITE" id="PS50004">
    <property type="entry name" value="C2"/>
    <property type="match status" value="1"/>
</dbReference>
<evidence type="ECO:0000256" key="12">
    <source>
        <dbReference type="SAM" id="MobiDB-lite"/>
    </source>
</evidence>
<keyword evidence="10" id="KW-0175">Coiled coil</keyword>
<dbReference type="SMART" id="SM00239">
    <property type="entry name" value="C2"/>
    <property type="match status" value="1"/>
</dbReference>
<feature type="region of interest" description="Disordered" evidence="12">
    <location>
        <begin position="243"/>
        <end position="265"/>
    </location>
</feature>
<evidence type="ECO:0000256" key="9">
    <source>
        <dbReference type="ARBA" id="ARBA00022786"/>
    </source>
</evidence>
<dbReference type="PROSITE" id="PS50237">
    <property type="entry name" value="HECT"/>
    <property type="match status" value="1"/>
</dbReference>
<dbReference type="CDD" id="cd00078">
    <property type="entry name" value="HECTc"/>
    <property type="match status" value="1"/>
</dbReference>
<dbReference type="InterPro" id="IPR035983">
    <property type="entry name" value="Hect_E3_ubiquitin_ligase"/>
</dbReference>
<dbReference type="Pfam" id="PF00397">
    <property type="entry name" value="WW"/>
    <property type="match status" value="1"/>
</dbReference>
<dbReference type="GO" id="GO:0005737">
    <property type="term" value="C:cytoplasm"/>
    <property type="evidence" value="ECO:0007669"/>
    <property type="project" value="UniProtKB-SubCell"/>
</dbReference>
<dbReference type="GO" id="GO:0061630">
    <property type="term" value="F:ubiquitin protein ligase activity"/>
    <property type="evidence" value="ECO:0007669"/>
    <property type="project" value="UniProtKB-EC"/>
</dbReference>
<evidence type="ECO:0000259" key="14">
    <source>
        <dbReference type="PROSITE" id="PS50004"/>
    </source>
</evidence>
<dbReference type="FunFam" id="2.20.70.10:FF:000007">
    <property type="entry name" value="E3 ubiquitin-protein ligase HECW2 isoform X1"/>
    <property type="match status" value="1"/>
</dbReference>
<sequence length="1439" mass="162876">MSILPAKSALLLLMQWCRFSGFGEDTLSRWESTLLSMSVLHLPERWRHCYFQALGLKKGMFFNPDPYLKISIQPGKHSIFPALPHHGQEKRSKITCNTVNPIWQGEQFSFVSVPTDVLEIEVKDKFAKSRPIIKRFLGKLSMPVQRLLERHAIGDRVVSYTLGRRLPTDHVSGQLQFRFEITSSIHPDDEEVSISADPESAELQESPVNSAAEEILGEPPCTDTVTSESTAPEQLNGCNVNGVNVDSPGEVNQNSLNEERAGNREVDAGPADAIESLESIPGEVLPSLSAMDLSEQLALLACTPPLETEVRENNKVNSVTQGHDDFFSSVEALDTDEVSADIQTVKDLEKIQDEEGASAQEEEDNKLQLRTTGKRKNRPCSLPVSELETVIASACGEPETPRTHYIRIHNLLHSLPSAQMSSDGEEEQGGGENDEESTVKDTSEKDVVSESETLAADPPPESGTDEYFSRGTVPRSTSIEHLSDLNEQLLDGEHPMTGSESESSSRPYGDNECDTSCYSTSCYSTSCYSTSCYSTSCYSPSCYDSNNRFSSHTRFSSVDSAKISESTVFSSQDDEEEENSAFESVPDSVQSPELDREQVDVSAQWPDELVAHGGNPQRATETLESPVAGPSNRREGDCPLLHNSQPVSQLPSLRPDHHHYPTIDEPLPPNWEARIDSHGRVFYVDHVNRTTTWQRPTAAATPDGIRRSGSIQQMEQLNRRYQNIQRTIATERPDDDAIVNNRVERLSIGGGSDSEADSSQPNSEIRREGSLSPVNSQKITLLLQSPAVKFITNPEFFTVLHANYSAYRVFTNSTCLKHMILKIRRDARNFERYQHNRDLVNFINMFADTQLELPRGWEIKTDQQGKSFFVDHNSRATTFIDPRIPLQNGRLPNHLTHRQHLQRLRSYSAGEASEVSRNRGVSLLTRPGNSLVTAIRNQHHHESLPLAYNDKIVAFLRQPNIFEMLQERQPSLARNHALREKIHYIRTEGTHGLEKLSCDADLVILLSLFEEDIMSYIPLQAAFHPGYSFSPRCSPCSSPQNSPGLQRASARAPSPYRRDFEAKLRNFYRKLEAKGYGQGPGKIKLIIRRDHLLEGTFNQVMAYSRKELQRNKLYITFVGEEGLDYSGPSREFFFLLSQELFNPYYGLFEYSANDTYTVQISPMSAFVENHLEWFRFSGRILGLALIHQYLLDAFFTRPFYKALLRLPCDLSDLEYLDEEFHQSLQWMKDNNITDILDLTFTVNEEVFGQVTERELKSGGSNTQVTEKNKKEYIERMVKWRVERGVVQQTEALVRGFYEVVDSRLVSIFDARELELVIAGTAEIDLNDWRNNTEYRGGYHDGHIVIRWFWAAVERFNNEQRLRFLQFVTGTSSVPYEGFAALRGSNGLRRFCIEKWGKITSLPRAHTCFNRLDLPPYPSYSMLYEKLLTAVEETSTFGLE</sequence>
<dbReference type="eggNOG" id="KOG0940">
    <property type="taxonomic scope" value="Eukaryota"/>
</dbReference>
<organism evidence="17 18">
    <name type="scientific">Chelonia mydas</name>
    <name type="common">Green sea-turtle</name>
    <name type="synonym">Chelonia agassizi</name>
    <dbReference type="NCBI Taxonomy" id="8469"/>
    <lineage>
        <taxon>Eukaryota</taxon>
        <taxon>Metazoa</taxon>
        <taxon>Chordata</taxon>
        <taxon>Craniata</taxon>
        <taxon>Vertebrata</taxon>
        <taxon>Euteleostomi</taxon>
        <taxon>Archelosauria</taxon>
        <taxon>Testudinata</taxon>
        <taxon>Testudines</taxon>
        <taxon>Cryptodira</taxon>
        <taxon>Durocryptodira</taxon>
        <taxon>Americhelydia</taxon>
        <taxon>Chelonioidea</taxon>
        <taxon>Cheloniidae</taxon>
        <taxon>Chelonia</taxon>
    </lineage>
</organism>
<dbReference type="FunFam" id="2.60.40.150:FF:000035">
    <property type="entry name" value="LOW QUALITY PROTEIN: E3 ubiquitin-protein ligase HECW2"/>
    <property type="match status" value="1"/>
</dbReference>
<gene>
    <name evidence="17" type="ORF">UY3_06636</name>
</gene>
<comment type="pathway">
    <text evidence="3">Protein modification; protein ubiquitination.</text>
</comment>
<evidence type="ECO:0000256" key="5">
    <source>
        <dbReference type="ARBA" id="ARBA00022490"/>
    </source>
</evidence>
<dbReference type="FunFam" id="3.90.1750.10:FF:000004">
    <property type="entry name" value="E3 ubiquitin-protein ligase HECW2 isoform X1"/>
    <property type="match status" value="1"/>
</dbReference>
<feature type="region of interest" description="Disordered" evidence="12">
    <location>
        <begin position="746"/>
        <end position="771"/>
    </location>
</feature>
<evidence type="ECO:0000256" key="7">
    <source>
        <dbReference type="ARBA" id="ARBA00022679"/>
    </source>
</evidence>
<keyword evidence="9 11" id="KW-0833">Ubl conjugation pathway</keyword>
<dbReference type="PANTHER" id="PTHR11254">
    <property type="entry name" value="HECT DOMAIN UBIQUITIN-PROTEIN LIGASE"/>
    <property type="match status" value="1"/>
</dbReference>
<dbReference type="EMBL" id="KB525914">
    <property type="protein sequence ID" value="EMP36200.1"/>
    <property type="molecule type" value="Genomic_DNA"/>
</dbReference>
<dbReference type="PANTHER" id="PTHR11254:SF79">
    <property type="entry name" value="E3 UBIQUITIN-PROTEIN LIGASE HECW1"/>
    <property type="match status" value="1"/>
</dbReference>
<evidence type="ECO:0000256" key="8">
    <source>
        <dbReference type="ARBA" id="ARBA00022737"/>
    </source>
</evidence>
<dbReference type="InterPro" id="IPR000569">
    <property type="entry name" value="HECT_dom"/>
</dbReference>
<keyword evidence="8" id="KW-0677">Repeat</keyword>
<feature type="domain" description="HECT" evidence="16">
    <location>
        <begin position="1104"/>
        <end position="1439"/>
    </location>
</feature>
<dbReference type="InterPro" id="IPR035892">
    <property type="entry name" value="C2_domain_sf"/>
</dbReference>
<feature type="compositionally biased region" description="Polar residues" evidence="12">
    <location>
        <begin position="561"/>
        <end position="571"/>
    </location>
</feature>
<keyword evidence="13" id="KW-0732">Signal</keyword>
<keyword evidence="5" id="KW-0963">Cytoplasm</keyword>
<evidence type="ECO:0000256" key="4">
    <source>
        <dbReference type="ARBA" id="ARBA00012485"/>
    </source>
</evidence>
<comment type="catalytic activity">
    <reaction evidence="1">
        <text>S-ubiquitinyl-[E2 ubiquitin-conjugating enzyme]-L-cysteine + [acceptor protein]-L-lysine = [E2 ubiquitin-conjugating enzyme]-L-cysteine + N(6)-ubiquitinyl-[acceptor protein]-L-lysine.</text>
        <dbReference type="EC" id="2.3.2.26"/>
    </reaction>
</comment>
<proteinExistence type="predicted"/>
<keyword evidence="18" id="KW-1185">Reference proteome</keyword>
<dbReference type="PROSITE" id="PS01159">
    <property type="entry name" value="WW_DOMAIN_1"/>
    <property type="match status" value="2"/>
</dbReference>
<dbReference type="EC" id="2.3.2.26" evidence="4"/>
<reference evidence="18" key="1">
    <citation type="journal article" date="2013" name="Nat. Genet.">
        <title>The draft genomes of soft-shell turtle and green sea turtle yield insights into the development and evolution of the turtle-specific body plan.</title>
        <authorList>
            <person name="Wang Z."/>
            <person name="Pascual-Anaya J."/>
            <person name="Zadissa A."/>
            <person name="Li W."/>
            <person name="Niimura Y."/>
            <person name="Huang Z."/>
            <person name="Li C."/>
            <person name="White S."/>
            <person name="Xiong Z."/>
            <person name="Fang D."/>
            <person name="Wang B."/>
            <person name="Ming Y."/>
            <person name="Chen Y."/>
            <person name="Zheng Y."/>
            <person name="Kuraku S."/>
            <person name="Pignatelli M."/>
            <person name="Herrero J."/>
            <person name="Beal K."/>
            <person name="Nozawa M."/>
            <person name="Li Q."/>
            <person name="Wang J."/>
            <person name="Zhang H."/>
            <person name="Yu L."/>
            <person name="Shigenobu S."/>
            <person name="Wang J."/>
            <person name="Liu J."/>
            <person name="Flicek P."/>
            <person name="Searle S."/>
            <person name="Wang J."/>
            <person name="Kuratani S."/>
            <person name="Yin Y."/>
            <person name="Aken B."/>
            <person name="Zhang G."/>
            <person name="Irie N."/>
        </authorList>
    </citation>
    <scope>NUCLEOTIDE SEQUENCE [LARGE SCALE GENOMIC DNA]</scope>
</reference>
<dbReference type="Gene3D" id="3.30.2160.10">
    <property type="entry name" value="Hect, E3 ligase catalytic domain"/>
    <property type="match status" value="1"/>
</dbReference>
<dbReference type="SUPFAM" id="SSF49562">
    <property type="entry name" value="C2 domain (Calcium/lipid-binding domain, CaLB)"/>
    <property type="match status" value="1"/>
</dbReference>
<evidence type="ECO:0000256" key="10">
    <source>
        <dbReference type="ARBA" id="ARBA00023054"/>
    </source>
</evidence>
<evidence type="ECO:0000256" key="3">
    <source>
        <dbReference type="ARBA" id="ARBA00004906"/>
    </source>
</evidence>
<accession>M7BKE2</accession>
<dbReference type="Gene3D" id="2.20.70.10">
    <property type="match status" value="2"/>
</dbReference>
<evidence type="ECO:0000256" key="6">
    <source>
        <dbReference type="ARBA" id="ARBA00022553"/>
    </source>
</evidence>
<dbReference type="GO" id="GO:0006511">
    <property type="term" value="P:ubiquitin-dependent protein catabolic process"/>
    <property type="evidence" value="ECO:0007669"/>
    <property type="project" value="TreeGrafter"/>
</dbReference>
<dbReference type="InterPro" id="IPR040524">
    <property type="entry name" value="HECW1_helix"/>
</dbReference>
<dbReference type="PROSITE" id="PS50020">
    <property type="entry name" value="WW_DOMAIN_2"/>
    <property type="match status" value="2"/>
</dbReference>